<name>A0A373A2N0_9ACTN</name>
<dbReference type="EMBL" id="QVIG01000001">
    <property type="protein sequence ID" value="RGD62291.1"/>
    <property type="molecule type" value="Genomic_DNA"/>
</dbReference>
<dbReference type="Proteomes" id="UP000263377">
    <property type="component" value="Unassembled WGS sequence"/>
</dbReference>
<dbReference type="InterPro" id="IPR008964">
    <property type="entry name" value="Invasin/intimin_cell_adhesion"/>
</dbReference>
<comment type="caution">
    <text evidence="1">The sequence shown here is derived from an EMBL/GenBank/DDBJ whole genome shotgun (WGS) entry which is preliminary data.</text>
</comment>
<proteinExistence type="predicted"/>
<dbReference type="RefSeq" id="WP_117490663.1">
    <property type="nucleotide sequence ID" value="NZ_QVIG01000001.1"/>
</dbReference>
<protein>
    <recommendedName>
        <fullName evidence="3">Big-1 domain-containing protein</fullName>
    </recommendedName>
</protein>
<dbReference type="AlphaFoldDB" id="A0A373A2N0"/>
<dbReference type="Gene3D" id="2.60.40.10">
    <property type="entry name" value="Immunoglobulins"/>
    <property type="match status" value="1"/>
</dbReference>
<evidence type="ECO:0008006" key="3">
    <source>
        <dbReference type="Google" id="ProtNLM"/>
    </source>
</evidence>
<gene>
    <name evidence="1" type="ORF">DR950_35140</name>
</gene>
<reference evidence="1 2" key="1">
    <citation type="submission" date="2018-08" db="EMBL/GenBank/DDBJ databases">
        <title>Diversity &amp; Physiological Properties of Lignin-Decomposing Actinobacteria from Soil.</title>
        <authorList>
            <person name="Roh S.G."/>
            <person name="Kim S.B."/>
        </authorList>
    </citation>
    <scope>NUCLEOTIDE SEQUENCE [LARGE SCALE GENOMIC DNA]</scope>
    <source>
        <strain evidence="1 2">MMS17-GH009</strain>
    </source>
</reference>
<evidence type="ECO:0000313" key="2">
    <source>
        <dbReference type="Proteomes" id="UP000263377"/>
    </source>
</evidence>
<dbReference type="GO" id="GO:0005975">
    <property type="term" value="P:carbohydrate metabolic process"/>
    <property type="evidence" value="ECO:0007669"/>
    <property type="project" value="UniProtKB-ARBA"/>
</dbReference>
<dbReference type="SUPFAM" id="SSF49373">
    <property type="entry name" value="Invasin/intimin cell-adhesion fragments"/>
    <property type="match status" value="1"/>
</dbReference>
<dbReference type="InterPro" id="IPR013783">
    <property type="entry name" value="Ig-like_fold"/>
</dbReference>
<evidence type="ECO:0000313" key="1">
    <source>
        <dbReference type="EMBL" id="RGD62291.1"/>
    </source>
</evidence>
<keyword evidence="2" id="KW-1185">Reference proteome</keyword>
<sequence>MTSEKKPVQLTARTVSGHVVANAPISGDFEATLTDTDGKPIVGRQITFYSTASGQRVGSATTDQSGIAKLNSGSKILDPVIVASTLTTGCEARFEGDDEYQAASAHAGTAVGV</sequence>
<accession>A0A373A2N0</accession>
<organism evidence="1 2">
    <name type="scientific">Kitasatospora xanthocidica</name>
    <dbReference type="NCBI Taxonomy" id="83382"/>
    <lineage>
        <taxon>Bacteria</taxon>
        <taxon>Bacillati</taxon>
        <taxon>Actinomycetota</taxon>
        <taxon>Actinomycetes</taxon>
        <taxon>Kitasatosporales</taxon>
        <taxon>Streptomycetaceae</taxon>
        <taxon>Kitasatospora</taxon>
    </lineage>
</organism>